<comment type="caution">
    <text evidence="1">The sequence shown here is derived from an EMBL/GenBank/DDBJ whole genome shotgun (WGS) entry which is preliminary data.</text>
</comment>
<organism evidence="1 2">
    <name type="scientific">Trifolium medium</name>
    <dbReference type="NCBI Taxonomy" id="97028"/>
    <lineage>
        <taxon>Eukaryota</taxon>
        <taxon>Viridiplantae</taxon>
        <taxon>Streptophyta</taxon>
        <taxon>Embryophyta</taxon>
        <taxon>Tracheophyta</taxon>
        <taxon>Spermatophyta</taxon>
        <taxon>Magnoliopsida</taxon>
        <taxon>eudicotyledons</taxon>
        <taxon>Gunneridae</taxon>
        <taxon>Pentapetalae</taxon>
        <taxon>rosids</taxon>
        <taxon>fabids</taxon>
        <taxon>Fabales</taxon>
        <taxon>Fabaceae</taxon>
        <taxon>Papilionoideae</taxon>
        <taxon>50 kb inversion clade</taxon>
        <taxon>NPAAA clade</taxon>
        <taxon>Hologalegina</taxon>
        <taxon>IRL clade</taxon>
        <taxon>Trifolieae</taxon>
        <taxon>Trifolium</taxon>
    </lineage>
</organism>
<dbReference type="AlphaFoldDB" id="A0A392SZ27"/>
<protein>
    <submittedName>
        <fullName evidence="1">Uncharacterized protein</fullName>
    </submittedName>
</protein>
<reference evidence="1 2" key="1">
    <citation type="journal article" date="2018" name="Front. Plant Sci.">
        <title>Red Clover (Trifolium pratense) and Zigzag Clover (T. medium) - A Picture of Genomic Similarities and Differences.</title>
        <authorList>
            <person name="Dluhosova J."/>
            <person name="Istvanek J."/>
            <person name="Nedelnik J."/>
            <person name="Repkova J."/>
        </authorList>
    </citation>
    <scope>NUCLEOTIDE SEQUENCE [LARGE SCALE GENOMIC DNA]</scope>
    <source>
        <strain evidence="2">cv. 10/8</strain>
        <tissue evidence="1">Leaf</tissue>
    </source>
</reference>
<sequence length="50" mass="5699">MFRARGAALLGAMRPHEYFGSGLYARRSPCGARRRLQVRLTEAYCWPRAA</sequence>
<accession>A0A392SZ27</accession>
<dbReference type="EMBL" id="LXQA010471753">
    <property type="protein sequence ID" value="MCI53949.1"/>
    <property type="molecule type" value="Genomic_DNA"/>
</dbReference>
<keyword evidence="2" id="KW-1185">Reference proteome</keyword>
<dbReference type="Proteomes" id="UP000265520">
    <property type="component" value="Unassembled WGS sequence"/>
</dbReference>
<evidence type="ECO:0000313" key="2">
    <source>
        <dbReference type="Proteomes" id="UP000265520"/>
    </source>
</evidence>
<proteinExistence type="predicted"/>
<evidence type="ECO:0000313" key="1">
    <source>
        <dbReference type="EMBL" id="MCI53949.1"/>
    </source>
</evidence>
<name>A0A392SZ27_9FABA</name>